<accession>A0A060UW01</accession>
<dbReference type="AlphaFoldDB" id="A0A060UW01"/>
<keyword evidence="1" id="KW-1133">Transmembrane helix</keyword>
<dbReference type="Proteomes" id="UP000193925">
    <property type="component" value="Chromosome AFERRI"/>
</dbReference>
<reference evidence="2" key="2">
    <citation type="submission" date="2014-07" db="EMBL/GenBank/DDBJ databases">
        <title>Initial genome analysis of the psychrotolerant acidophile Acidithiobacillus ferrivorans CF27: insights into iron and sulfur oxidation pathways and into biofilm formation.</title>
        <authorList>
            <person name="Talla E."/>
            <person name="Hedrich S."/>
            <person name="Mangenot S."/>
            <person name="Ji B."/>
            <person name="Johnson D.B."/>
            <person name="Barbe V."/>
            <person name="Bonnefoy V."/>
        </authorList>
    </citation>
    <scope>NUCLEOTIDE SEQUENCE [LARGE SCALE GENOMIC DNA]</scope>
    <source>
        <strain evidence="2">CF27</strain>
    </source>
</reference>
<evidence type="ECO:0000256" key="1">
    <source>
        <dbReference type="SAM" id="Phobius"/>
    </source>
</evidence>
<dbReference type="EMBL" id="CCCS020000038">
    <property type="protein sequence ID" value="CDQ10943.1"/>
    <property type="molecule type" value="Genomic_DNA"/>
</dbReference>
<name>A0A060UW01_9PROT</name>
<organism evidence="2">
    <name type="scientific">Acidithiobacillus ferrivorans</name>
    <dbReference type="NCBI Taxonomy" id="160808"/>
    <lineage>
        <taxon>Bacteria</taxon>
        <taxon>Pseudomonadati</taxon>
        <taxon>Pseudomonadota</taxon>
        <taxon>Acidithiobacillia</taxon>
        <taxon>Acidithiobacillales</taxon>
        <taxon>Acidithiobacillaceae</taxon>
        <taxon>Acidithiobacillus</taxon>
    </lineage>
</organism>
<gene>
    <name evidence="2" type="ORF">AFERRI_430045</name>
    <name evidence="3" type="ORF">AFERRI_50608</name>
</gene>
<evidence type="ECO:0000313" key="4">
    <source>
        <dbReference type="Proteomes" id="UP000193925"/>
    </source>
</evidence>
<keyword evidence="1" id="KW-0472">Membrane</keyword>
<evidence type="ECO:0000313" key="3">
    <source>
        <dbReference type="EMBL" id="SMH67407.1"/>
    </source>
</evidence>
<sequence>MTNLYTIHSYTETSLGDSSTSLMSIINTLFFINFYFAPFLGTHSNALKNRESETFQDVHTQTYPQKLWATS</sequence>
<dbReference type="EMBL" id="LT841305">
    <property type="protein sequence ID" value="SMH67407.1"/>
    <property type="molecule type" value="Genomic_DNA"/>
</dbReference>
<evidence type="ECO:0000313" key="2">
    <source>
        <dbReference type="EMBL" id="CDQ10943.1"/>
    </source>
</evidence>
<keyword evidence="4" id="KW-1185">Reference proteome</keyword>
<reference evidence="2" key="1">
    <citation type="submission" date="2014-03" db="EMBL/GenBank/DDBJ databases">
        <authorList>
            <person name="Genoscope - CEA"/>
        </authorList>
    </citation>
    <scope>NUCLEOTIDE SEQUENCE [LARGE SCALE GENOMIC DNA]</scope>
    <source>
        <strain evidence="2">CF27</strain>
    </source>
</reference>
<keyword evidence="1" id="KW-0812">Transmembrane</keyword>
<feature type="transmembrane region" description="Helical" evidence="1">
    <location>
        <begin position="20"/>
        <end position="40"/>
    </location>
</feature>
<reference evidence="3 4" key="3">
    <citation type="submission" date="2017-03" db="EMBL/GenBank/DDBJ databases">
        <authorList>
            <person name="Regsiter A."/>
            <person name="William W."/>
        </authorList>
    </citation>
    <scope>NUCLEOTIDE SEQUENCE [LARGE SCALE GENOMIC DNA]</scope>
    <source>
        <strain evidence="3">PRJEB5721</strain>
    </source>
</reference>
<proteinExistence type="predicted"/>
<protein>
    <submittedName>
        <fullName evidence="2">Uncharacterized protein</fullName>
    </submittedName>
</protein>